<reference evidence="4 5" key="1">
    <citation type="submission" date="2018-03" db="EMBL/GenBank/DDBJ databases">
        <title>Genomic Encyclopedia of Type Strains, Phase III (KMG-III): the genomes of soil and plant-associated and newly described type strains.</title>
        <authorList>
            <person name="Whitman W."/>
        </authorList>
    </citation>
    <scope>NUCLEOTIDE SEQUENCE [LARGE SCALE GENOMIC DNA]</scope>
    <source>
        <strain evidence="4 5">CGMCC 1.07653</strain>
    </source>
</reference>
<evidence type="ECO:0000256" key="1">
    <source>
        <dbReference type="ARBA" id="ARBA00022679"/>
    </source>
</evidence>
<keyword evidence="5" id="KW-1185">Reference proteome</keyword>
<accession>A0A2P8HAK0</accession>
<dbReference type="PANTHER" id="PTHR43877">
    <property type="entry name" value="AMINOALKYLPHOSPHONATE N-ACETYLTRANSFERASE-RELATED-RELATED"/>
    <property type="match status" value="1"/>
</dbReference>
<dbReference type="OrthoDB" id="9797826at2"/>
<dbReference type="RefSeq" id="WP_106589377.1">
    <property type="nucleotide sequence ID" value="NZ_PYAV01000011.1"/>
</dbReference>
<protein>
    <submittedName>
        <fullName evidence="4">Ribosomal protein S18 acetylase RimI-like enzyme</fullName>
    </submittedName>
</protein>
<sequence>MEIRQAATRDVKQIAQLLEQLGYPTTIERLHQRIKVIEAHPNHDIFVCETQEGIVGMIGLNTGLFYVQDGSYVQISALVVDQNHRGQGIGKKLLEEAEQWADKKGAAVTTLNIDKHVEHRTPQQFYTKMGYERESIFFSKKLTEPPHE</sequence>
<dbReference type="Pfam" id="PF13508">
    <property type="entry name" value="Acetyltransf_7"/>
    <property type="match status" value="1"/>
</dbReference>
<dbReference type="PROSITE" id="PS51186">
    <property type="entry name" value="GNAT"/>
    <property type="match status" value="1"/>
</dbReference>
<gene>
    <name evidence="4" type="ORF">B0H94_11157</name>
</gene>
<evidence type="ECO:0000259" key="3">
    <source>
        <dbReference type="PROSITE" id="PS51186"/>
    </source>
</evidence>
<dbReference type="Proteomes" id="UP000242310">
    <property type="component" value="Unassembled WGS sequence"/>
</dbReference>
<keyword evidence="4" id="KW-0689">Ribosomal protein</keyword>
<dbReference type="EMBL" id="PYAV01000011">
    <property type="protein sequence ID" value="PSL43234.1"/>
    <property type="molecule type" value="Genomic_DNA"/>
</dbReference>
<organism evidence="4 5">
    <name type="scientific">Salsuginibacillus halophilus</name>
    <dbReference type="NCBI Taxonomy" id="517424"/>
    <lineage>
        <taxon>Bacteria</taxon>
        <taxon>Bacillati</taxon>
        <taxon>Bacillota</taxon>
        <taxon>Bacilli</taxon>
        <taxon>Bacillales</taxon>
        <taxon>Bacillaceae</taxon>
        <taxon>Salsuginibacillus</taxon>
    </lineage>
</organism>
<evidence type="ECO:0000313" key="4">
    <source>
        <dbReference type="EMBL" id="PSL43234.1"/>
    </source>
</evidence>
<dbReference type="InterPro" id="IPR000182">
    <property type="entry name" value="GNAT_dom"/>
</dbReference>
<keyword evidence="1" id="KW-0808">Transferase</keyword>
<dbReference type="PANTHER" id="PTHR43877:SF2">
    <property type="entry name" value="AMINOALKYLPHOSPHONATE N-ACETYLTRANSFERASE-RELATED"/>
    <property type="match status" value="1"/>
</dbReference>
<dbReference type="CDD" id="cd04301">
    <property type="entry name" value="NAT_SF"/>
    <property type="match status" value="1"/>
</dbReference>
<dbReference type="GO" id="GO:0016747">
    <property type="term" value="F:acyltransferase activity, transferring groups other than amino-acyl groups"/>
    <property type="evidence" value="ECO:0007669"/>
    <property type="project" value="InterPro"/>
</dbReference>
<evidence type="ECO:0000313" key="5">
    <source>
        <dbReference type="Proteomes" id="UP000242310"/>
    </source>
</evidence>
<name>A0A2P8HAK0_9BACI</name>
<dbReference type="InterPro" id="IPR016181">
    <property type="entry name" value="Acyl_CoA_acyltransferase"/>
</dbReference>
<dbReference type="AlphaFoldDB" id="A0A2P8HAK0"/>
<feature type="domain" description="N-acetyltransferase" evidence="3">
    <location>
        <begin position="1"/>
        <end position="148"/>
    </location>
</feature>
<dbReference type="SUPFAM" id="SSF55729">
    <property type="entry name" value="Acyl-CoA N-acyltransferases (Nat)"/>
    <property type="match status" value="1"/>
</dbReference>
<keyword evidence="4" id="KW-0687">Ribonucleoprotein</keyword>
<proteinExistence type="predicted"/>
<dbReference type="InterPro" id="IPR050832">
    <property type="entry name" value="Bact_Acetyltransf"/>
</dbReference>
<dbReference type="Gene3D" id="3.40.630.30">
    <property type="match status" value="1"/>
</dbReference>
<dbReference type="GO" id="GO:0005840">
    <property type="term" value="C:ribosome"/>
    <property type="evidence" value="ECO:0007669"/>
    <property type="project" value="UniProtKB-KW"/>
</dbReference>
<comment type="caution">
    <text evidence="4">The sequence shown here is derived from an EMBL/GenBank/DDBJ whole genome shotgun (WGS) entry which is preliminary data.</text>
</comment>
<keyword evidence="2" id="KW-0012">Acyltransferase</keyword>
<evidence type="ECO:0000256" key="2">
    <source>
        <dbReference type="ARBA" id="ARBA00023315"/>
    </source>
</evidence>